<reference evidence="1" key="1">
    <citation type="journal article" date="2021" name="Front. Microbiol.">
        <title>Comprehensive Comparative Genomics and Phenotyping of Methylobacterium Species.</title>
        <authorList>
            <person name="Alessa O."/>
            <person name="Ogura Y."/>
            <person name="Fujitani Y."/>
            <person name="Takami H."/>
            <person name="Hayashi T."/>
            <person name="Sahin N."/>
            <person name="Tani A."/>
        </authorList>
    </citation>
    <scope>NUCLEOTIDE SEQUENCE</scope>
    <source>
        <strain evidence="1">DSM 19015</strain>
    </source>
</reference>
<dbReference type="EMBL" id="BPQP01000048">
    <property type="protein sequence ID" value="GJD95882.1"/>
    <property type="molecule type" value="Genomic_DNA"/>
</dbReference>
<organism evidence="1 2">
    <name type="scientific">Methylobacterium iners</name>
    <dbReference type="NCBI Taxonomy" id="418707"/>
    <lineage>
        <taxon>Bacteria</taxon>
        <taxon>Pseudomonadati</taxon>
        <taxon>Pseudomonadota</taxon>
        <taxon>Alphaproteobacteria</taxon>
        <taxon>Hyphomicrobiales</taxon>
        <taxon>Methylobacteriaceae</taxon>
        <taxon>Methylobacterium</taxon>
    </lineage>
</organism>
<evidence type="ECO:0000313" key="1">
    <source>
        <dbReference type="EMBL" id="GJD95882.1"/>
    </source>
</evidence>
<proteinExistence type="predicted"/>
<comment type="caution">
    <text evidence="1">The sequence shown here is derived from an EMBL/GenBank/DDBJ whole genome shotgun (WGS) entry which is preliminary data.</text>
</comment>
<accession>A0ABQ4S129</accession>
<protein>
    <submittedName>
        <fullName evidence="1">Uncharacterized protein</fullName>
    </submittedName>
</protein>
<dbReference type="RefSeq" id="WP_238245013.1">
    <property type="nucleotide sequence ID" value="NZ_BPQP01000048.1"/>
</dbReference>
<name>A0ABQ4S129_9HYPH</name>
<keyword evidence="2" id="KW-1185">Reference proteome</keyword>
<reference evidence="1" key="2">
    <citation type="submission" date="2021-08" db="EMBL/GenBank/DDBJ databases">
        <authorList>
            <person name="Tani A."/>
            <person name="Ola A."/>
            <person name="Ogura Y."/>
            <person name="Katsura K."/>
            <person name="Hayashi T."/>
        </authorList>
    </citation>
    <scope>NUCLEOTIDE SEQUENCE</scope>
    <source>
        <strain evidence="1">DSM 19015</strain>
    </source>
</reference>
<dbReference type="Proteomes" id="UP001055125">
    <property type="component" value="Unassembled WGS sequence"/>
</dbReference>
<evidence type="ECO:0000313" key="2">
    <source>
        <dbReference type="Proteomes" id="UP001055125"/>
    </source>
</evidence>
<sequence length="71" mass="7624">MSEVATAVKNTPAYRALVLAPDGAVVEIHSLIAADDDEALALARCMVDGHAIEIWDGLRFIEHIDPAQTQP</sequence>
<gene>
    <name evidence="1" type="ORF">OCOJLMKI_3098</name>
</gene>